<keyword evidence="2" id="KW-1185">Reference proteome</keyword>
<dbReference type="EMBL" id="KY630187">
    <property type="protein sequence ID" value="AQW88632.1"/>
    <property type="molecule type" value="Genomic_DNA"/>
</dbReference>
<evidence type="ECO:0000313" key="1">
    <source>
        <dbReference type="EMBL" id="AQW88632.1"/>
    </source>
</evidence>
<accession>A0A1S6UAB0</accession>
<evidence type="ECO:0000313" key="2">
    <source>
        <dbReference type="Proteomes" id="UP000221837"/>
    </source>
</evidence>
<gene>
    <name evidence="1" type="ORF">BF_0107</name>
</gene>
<proteinExistence type="predicted"/>
<protein>
    <submittedName>
        <fullName evidence="1">Uncharacterized protein</fullName>
    </submittedName>
</protein>
<sequence>MLYCQPNSFYDEMMYVSENNERFLKKLALTEYKIPDTVLNLEPIGYLIKIVLTEPDFYGNDKIIALRTFGVNDSLTMTPNCTYMSVYYAMIAEGSLLISKPTTSYVYMNDEGETIYKTSDEYGDEYHYRIEDIAKSKSNDIYALDAYVYYSSRLFRPDNIMAKIPTFLLKNMA</sequence>
<dbReference type="OrthoDB" id="21227at10239"/>
<organism evidence="1 2">
    <name type="scientific">Serratia phage BF</name>
    <dbReference type="NCBI Taxonomy" id="1962671"/>
    <lineage>
        <taxon>Viruses</taxon>
        <taxon>Duplodnaviria</taxon>
        <taxon>Heunggongvirae</taxon>
        <taxon>Uroviricota</taxon>
        <taxon>Caudoviricetes</taxon>
        <taxon>Eneladusvirus</taxon>
        <taxon>Eneladusvirus BF</taxon>
    </lineage>
</organism>
<dbReference type="Proteomes" id="UP000221837">
    <property type="component" value="Genome"/>
</dbReference>
<name>A0A1S6UAB0_9CAUD</name>
<reference evidence="1" key="1">
    <citation type="submission" date="2017-02" db="EMBL/GenBank/DDBJ databases">
        <title>Genome sequence of Serratia marcescens phage BF.</title>
        <authorList>
            <person name="Casey E."/>
            <person name="Fitzgerald B."/>
            <person name="Mahony J."/>
            <person name="Lugli G."/>
            <person name="Ventura M."/>
            <person name="van Sinderen D."/>
        </authorList>
    </citation>
    <scope>NUCLEOTIDE SEQUENCE [LARGE SCALE GENOMIC DNA]</scope>
</reference>